<dbReference type="Gene3D" id="3.40.1390.30">
    <property type="entry name" value="NIF3 (NGG1p interacting factor 3)-like"/>
    <property type="match status" value="1"/>
</dbReference>
<dbReference type="Gene3D" id="3.30.70.120">
    <property type="match status" value="1"/>
</dbReference>
<evidence type="ECO:0000256" key="2">
    <source>
        <dbReference type="ARBA" id="ARBA00011643"/>
    </source>
</evidence>
<keyword evidence="8" id="KW-1185">Reference proteome</keyword>
<dbReference type="InterPro" id="IPR002678">
    <property type="entry name" value="DUF34/NIF3"/>
</dbReference>
<dbReference type="PIRSF" id="PIRSF037489">
    <property type="entry name" value="UCP037489_NIF3_YqfO"/>
    <property type="match status" value="1"/>
</dbReference>
<accession>A0A840TFR6</accession>
<organism evidence="7 8">
    <name type="scientific">Rhabdobacter roseus</name>
    <dbReference type="NCBI Taxonomy" id="1655419"/>
    <lineage>
        <taxon>Bacteria</taxon>
        <taxon>Pseudomonadati</taxon>
        <taxon>Bacteroidota</taxon>
        <taxon>Cytophagia</taxon>
        <taxon>Cytophagales</taxon>
        <taxon>Cytophagaceae</taxon>
        <taxon>Rhabdobacter</taxon>
    </lineage>
</organism>
<proteinExistence type="inferred from homology"/>
<feature type="binding site" evidence="6">
    <location>
        <position position="65"/>
    </location>
    <ligand>
        <name>a divalent metal cation</name>
        <dbReference type="ChEBI" id="CHEBI:60240"/>
        <label>1</label>
    </ligand>
</feature>
<feature type="binding site" evidence="6">
    <location>
        <position position="332"/>
    </location>
    <ligand>
        <name>a divalent metal cation</name>
        <dbReference type="ChEBI" id="CHEBI:60240"/>
        <label>1</label>
    </ligand>
</feature>
<dbReference type="Pfam" id="PF01784">
    <property type="entry name" value="DUF34_NIF3"/>
    <property type="match status" value="1"/>
</dbReference>
<dbReference type="AlphaFoldDB" id="A0A840TFR6"/>
<evidence type="ECO:0000256" key="3">
    <source>
        <dbReference type="ARBA" id="ARBA00022112"/>
    </source>
</evidence>
<dbReference type="GO" id="GO:0005737">
    <property type="term" value="C:cytoplasm"/>
    <property type="evidence" value="ECO:0007669"/>
    <property type="project" value="TreeGrafter"/>
</dbReference>
<evidence type="ECO:0000313" key="8">
    <source>
        <dbReference type="Proteomes" id="UP000557307"/>
    </source>
</evidence>
<dbReference type="PANTHER" id="PTHR13799:SF14">
    <property type="entry name" value="GTP CYCLOHYDROLASE 1 TYPE 2 HOMOLOG"/>
    <property type="match status" value="1"/>
</dbReference>
<dbReference type="InterPro" id="IPR015867">
    <property type="entry name" value="N-reg_PII/ATP_PRibTrfase_C"/>
</dbReference>
<dbReference type="SUPFAM" id="SSF102705">
    <property type="entry name" value="NIF3 (NGG1p interacting factor 3)-like"/>
    <property type="match status" value="1"/>
</dbReference>
<reference evidence="7 8" key="1">
    <citation type="submission" date="2020-08" db="EMBL/GenBank/DDBJ databases">
        <title>Genomic Encyclopedia of Type Strains, Phase IV (KMG-IV): sequencing the most valuable type-strain genomes for metagenomic binning, comparative biology and taxonomic classification.</title>
        <authorList>
            <person name="Goeker M."/>
        </authorList>
    </citation>
    <scope>NUCLEOTIDE SEQUENCE [LARGE SCALE GENOMIC DNA]</scope>
    <source>
        <strain evidence="7 8">DSM 105074</strain>
    </source>
</reference>
<dbReference type="Proteomes" id="UP000557307">
    <property type="component" value="Unassembled WGS sequence"/>
</dbReference>
<dbReference type="EMBL" id="JACHGF010000002">
    <property type="protein sequence ID" value="MBB5282986.1"/>
    <property type="molecule type" value="Genomic_DNA"/>
</dbReference>
<feature type="binding site" evidence="6">
    <location>
        <position position="104"/>
    </location>
    <ligand>
        <name>a divalent metal cation</name>
        <dbReference type="ChEBI" id="CHEBI:60240"/>
        <label>1</label>
    </ligand>
</feature>
<feature type="binding site" evidence="6">
    <location>
        <position position="328"/>
    </location>
    <ligand>
        <name>a divalent metal cation</name>
        <dbReference type="ChEBI" id="CHEBI:60240"/>
        <label>1</label>
    </ligand>
</feature>
<dbReference type="InterPro" id="IPR017221">
    <property type="entry name" value="DUF34/NIF3_bac"/>
</dbReference>
<comment type="similarity">
    <text evidence="1 5">Belongs to the GTP cyclohydrolase I type 2/NIF3 family.</text>
</comment>
<gene>
    <name evidence="7" type="ORF">HNQ92_001112</name>
</gene>
<evidence type="ECO:0000256" key="1">
    <source>
        <dbReference type="ARBA" id="ARBA00006964"/>
    </source>
</evidence>
<comment type="subunit">
    <text evidence="2">Homohexamer.</text>
</comment>
<feature type="binding site" evidence="6">
    <location>
        <position position="66"/>
    </location>
    <ligand>
        <name>a divalent metal cation</name>
        <dbReference type="ChEBI" id="CHEBI:60240"/>
        <label>1</label>
    </ligand>
</feature>
<sequence length="366" mass="40598">MTQLHEIIQQLERWAPPAYQESYDNAGLIVGDPAQPVRGVLCSLDCTEAVVDEAIQKGCNVVVAHHPIVFKGLKSLTGRTYVERTVLKAIKHDVALYAIHTNLDSVVDGVNWMIAARLGLQNVKVLAPKKQLLMKLTTFVPLTDTPAVLEALYAAGAGRIGEYSGCSFRTLGTGTFTPGAAANPTLGTRGEPEEVQEHRVEVLFSAYLERRILSALREAHPYEEVAYYLHTLENENQEVGAGAVGELPEPLAVPDFLRFLKEKMETPLVKYTEPAGTMVRRVAVCGGVGSFLLPAAKQAQADAFVTADYKYHEFFDAEGRLMICDIGHYESEVHTKDILYKYLSEKFDNFALYLSEVNTNPVRYFW</sequence>
<protein>
    <recommendedName>
        <fullName evidence="3 5">GTP cyclohydrolase 1 type 2 homolog</fullName>
    </recommendedName>
</protein>
<dbReference type="FunFam" id="3.40.1390.30:FF:000001">
    <property type="entry name" value="GTP cyclohydrolase 1 type 2"/>
    <property type="match status" value="1"/>
</dbReference>
<evidence type="ECO:0000313" key="7">
    <source>
        <dbReference type="EMBL" id="MBB5282986.1"/>
    </source>
</evidence>
<dbReference type="PANTHER" id="PTHR13799">
    <property type="entry name" value="NGG1 INTERACTING FACTOR 3"/>
    <property type="match status" value="1"/>
</dbReference>
<evidence type="ECO:0000256" key="5">
    <source>
        <dbReference type="PIRNR" id="PIRNR037489"/>
    </source>
</evidence>
<dbReference type="RefSeq" id="WP_184171997.1">
    <property type="nucleotide sequence ID" value="NZ_JACHGF010000002.1"/>
</dbReference>
<keyword evidence="4 5" id="KW-0479">Metal-binding</keyword>
<name>A0A840TFR6_9BACT</name>
<evidence type="ECO:0000256" key="4">
    <source>
        <dbReference type="ARBA" id="ARBA00022723"/>
    </source>
</evidence>
<dbReference type="InterPro" id="IPR036069">
    <property type="entry name" value="DUF34/NIF3_sf"/>
</dbReference>
<comment type="caution">
    <text evidence="7">The sequence shown here is derived from an EMBL/GenBank/DDBJ whole genome shotgun (WGS) entry which is preliminary data.</text>
</comment>
<dbReference type="NCBIfam" id="TIGR00486">
    <property type="entry name" value="YbgI_SA1388"/>
    <property type="match status" value="1"/>
</dbReference>
<dbReference type="GO" id="GO:0046872">
    <property type="term" value="F:metal ion binding"/>
    <property type="evidence" value="ECO:0007669"/>
    <property type="project" value="UniProtKB-UniRule"/>
</dbReference>
<evidence type="ECO:0000256" key="6">
    <source>
        <dbReference type="PIRSR" id="PIRSR602678-1"/>
    </source>
</evidence>